<dbReference type="EMBL" id="JBHUDH010000130">
    <property type="protein sequence ID" value="MFD1526894.1"/>
    <property type="molecule type" value="Genomic_DNA"/>
</dbReference>
<evidence type="ECO:0000313" key="1">
    <source>
        <dbReference type="EMBL" id="MFD1526894.1"/>
    </source>
</evidence>
<keyword evidence="2" id="KW-1185">Reference proteome</keyword>
<dbReference type="SUPFAM" id="SSF56235">
    <property type="entry name" value="N-terminal nucleophile aminohydrolases (Ntn hydrolases)"/>
    <property type="match status" value="1"/>
</dbReference>
<evidence type="ECO:0000313" key="2">
    <source>
        <dbReference type="Proteomes" id="UP001597111"/>
    </source>
</evidence>
<protein>
    <submittedName>
        <fullName evidence="1">DUF1028 domain-containing protein</fullName>
    </submittedName>
</protein>
<feature type="non-terminal residue" evidence="1">
    <location>
        <position position="1"/>
    </location>
</feature>
<dbReference type="AlphaFoldDB" id="A0ABD6B7T5"/>
<name>A0ABD6B7T5_9EURY</name>
<dbReference type="RefSeq" id="WP_379818696.1">
    <property type="nucleotide sequence ID" value="NZ_JBHUDH010000130.1"/>
</dbReference>
<dbReference type="Gene3D" id="3.60.20.10">
    <property type="entry name" value="Glutamine Phosphoribosylpyrophosphate, subunit 1, domain 1"/>
    <property type="match status" value="1"/>
</dbReference>
<dbReference type="InterPro" id="IPR010430">
    <property type="entry name" value="DUF1028"/>
</dbReference>
<sequence>AEGPLTERLLTALTAGEDAGGDKRGHSSAAILIKAPQTTAFHDLRVDEHENPVEELRRVYEAAVEASDGFSESSKERIFD</sequence>
<proteinExistence type="predicted"/>
<accession>A0ABD6B7T5</accession>
<dbReference type="PANTHER" id="PTHR39328">
    <property type="entry name" value="BLL2871 PROTEIN"/>
    <property type="match status" value="1"/>
</dbReference>
<reference evidence="1 2" key="1">
    <citation type="journal article" date="2019" name="Int. J. Syst. Evol. Microbiol.">
        <title>The Global Catalogue of Microorganisms (GCM) 10K type strain sequencing project: providing services to taxonomists for standard genome sequencing and annotation.</title>
        <authorList>
            <consortium name="The Broad Institute Genomics Platform"/>
            <consortium name="The Broad Institute Genome Sequencing Center for Infectious Disease"/>
            <person name="Wu L."/>
            <person name="Ma J."/>
        </authorList>
    </citation>
    <scope>NUCLEOTIDE SEQUENCE [LARGE SCALE GENOMIC DNA]</scope>
    <source>
        <strain evidence="1 2">CGMCC 1.12285</strain>
    </source>
</reference>
<dbReference type="Proteomes" id="UP001597111">
    <property type="component" value="Unassembled WGS sequence"/>
</dbReference>
<dbReference type="Pfam" id="PF06267">
    <property type="entry name" value="DUF1028"/>
    <property type="match status" value="1"/>
</dbReference>
<dbReference type="InterPro" id="IPR029055">
    <property type="entry name" value="Ntn_hydrolases_N"/>
</dbReference>
<dbReference type="PANTHER" id="PTHR39328:SF1">
    <property type="entry name" value="BLL2871 PROTEIN"/>
    <property type="match status" value="1"/>
</dbReference>
<gene>
    <name evidence="1" type="ORF">ACFR9S_11420</name>
</gene>
<organism evidence="1 2">
    <name type="scientific">Halolamina salina</name>
    <dbReference type="NCBI Taxonomy" id="1220023"/>
    <lineage>
        <taxon>Archaea</taxon>
        <taxon>Methanobacteriati</taxon>
        <taxon>Methanobacteriota</taxon>
        <taxon>Stenosarchaea group</taxon>
        <taxon>Halobacteria</taxon>
        <taxon>Halobacteriales</taxon>
        <taxon>Haloferacaceae</taxon>
    </lineage>
</organism>
<comment type="caution">
    <text evidence="1">The sequence shown here is derived from an EMBL/GenBank/DDBJ whole genome shotgun (WGS) entry which is preliminary data.</text>
</comment>